<dbReference type="RefSeq" id="WP_336599553.1">
    <property type="nucleotide sequence ID" value="NZ_JACFYJ010000034.1"/>
</dbReference>
<protein>
    <submittedName>
        <fullName evidence="2">Uncharacterized protein</fullName>
    </submittedName>
</protein>
<keyword evidence="3" id="KW-1185">Reference proteome</keyword>
<comment type="caution">
    <text evidence="2">The sequence shown here is derived from an EMBL/GenBank/DDBJ whole genome shotgun (WGS) entry which is preliminary data.</text>
</comment>
<name>A0ABU8IVP2_9BURK</name>
<reference evidence="2 3" key="1">
    <citation type="journal article" date="2022" name="Arch. Microbiol.">
        <title>Paraburkholderia bengalensis sp. nov. isolated from roots of Oryza sativa, IR64.</title>
        <authorList>
            <person name="Nag P."/>
            <person name="Mondal N."/>
            <person name="Sarkar J."/>
            <person name="Das S."/>
        </authorList>
    </citation>
    <scope>NUCLEOTIDE SEQUENCE [LARGE SCALE GENOMIC DNA]</scope>
    <source>
        <strain evidence="2 3">IR64_4_BI</strain>
    </source>
</reference>
<evidence type="ECO:0000256" key="1">
    <source>
        <dbReference type="SAM" id="Phobius"/>
    </source>
</evidence>
<feature type="transmembrane region" description="Helical" evidence="1">
    <location>
        <begin position="36"/>
        <end position="56"/>
    </location>
</feature>
<gene>
    <name evidence="2" type="ORF">H3V53_20495</name>
</gene>
<dbReference type="Proteomes" id="UP001386437">
    <property type="component" value="Unassembled WGS sequence"/>
</dbReference>
<evidence type="ECO:0000313" key="2">
    <source>
        <dbReference type="EMBL" id="MEI5999502.1"/>
    </source>
</evidence>
<sequence>MLIAAAFNTINLLEAYGSGPPYYARTVNMDKWQNPLPALAVIDLAAFVLFLLRVRWCTRPASGRKSCKPSP</sequence>
<keyword evidence="1" id="KW-1133">Transmembrane helix</keyword>
<organism evidence="2 3">
    <name type="scientific">Paraburkholderia bengalensis</name>
    <dbReference type="NCBI Taxonomy" id="2747562"/>
    <lineage>
        <taxon>Bacteria</taxon>
        <taxon>Pseudomonadati</taxon>
        <taxon>Pseudomonadota</taxon>
        <taxon>Betaproteobacteria</taxon>
        <taxon>Burkholderiales</taxon>
        <taxon>Burkholderiaceae</taxon>
        <taxon>Paraburkholderia</taxon>
    </lineage>
</organism>
<proteinExistence type="predicted"/>
<evidence type="ECO:0000313" key="3">
    <source>
        <dbReference type="Proteomes" id="UP001386437"/>
    </source>
</evidence>
<dbReference type="EMBL" id="JACFYJ010000034">
    <property type="protein sequence ID" value="MEI5999502.1"/>
    <property type="molecule type" value="Genomic_DNA"/>
</dbReference>
<keyword evidence="1" id="KW-0812">Transmembrane</keyword>
<keyword evidence="1" id="KW-0472">Membrane</keyword>
<accession>A0ABU8IVP2</accession>